<evidence type="ECO:0000256" key="2">
    <source>
        <dbReference type="ARBA" id="ARBA00004604"/>
    </source>
</evidence>
<dbReference type="STRING" id="45286.A0A109V0H6"/>
<comment type="similarity">
    <text evidence="3">Belongs to the RSA3 family.</text>
</comment>
<organism evidence="10 11">
    <name type="scientific">Eremothecium sinecaudum</name>
    <dbReference type="NCBI Taxonomy" id="45286"/>
    <lineage>
        <taxon>Eukaryota</taxon>
        <taxon>Fungi</taxon>
        <taxon>Dikarya</taxon>
        <taxon>Ascomycota</taxon>
        <taxon>Saccharomycotina</taxon>
        <taxon>Saccharomycetes</taxon>
        <taxon>Saccharomycetales</taxon>
        <taxon>Saccharomycetaceae</taxon>
        <taxon>Eremothecium</taxon>
    </lineage>
</organism>
<comment type="function">
    <text evidence="1">Required for efficient biogenesis of the 60S ribosomal subunit.</text>
</comment>
<keyword evidence="11" id="KW-1185">Reference proteome</keyword>
<feature type="domain" description="Ribosome-assembly protein 3 C-terminal" evidence="9">
    <location>
        <begin position="141"/>
        <end position="186"/>
    </location>
</feature>
<dbReference type="InterPro" id="IPR051898">
    <property type="entry name" value="Ribosome_Assembly_3"/>
</dbReference>
<sequence length="197" mass="21613">MVKDTLGTAAAGSSAQSKSRRRKKRRTQASDSDSSSSSSSASEAEGENEVVEEQEDDEVLLSDVEVTDDQEVKEHFNPETLNHTTLQSLNQIKLTTTNLSSKYGFQNANKVDLNEASKTIAAGEVKIQKGLAAAMNDVSGLKNEYLNMLFEHYGEDINQLRNAPDFSNKSLVMLANVLKDGGNMFDFETLKTVVENK</sequence>
<accession>A0A109V0H6</accession>
<dbReference type="Proteomes" id="UP000243052">
    <property type="component" value="Chromosome viii"/>
</dbReference>
<dbReference type="GO" id="GO:0030687">
    <property type="term" value="C:preribosome, large subunit precursor"/>
    <property type="evidence" value="ECO:0007669"/>
    <property type="project" value="TreeGrafter"/>
</dbReference>
<proteinExistence type="inferred from homology"/>
<dbReference type="GeneID" id="28726342"/>
<evidence type="ECO:0000256" key="4">
    <source>
        <dbReference type="ARBA" id="ARBA00015339"/>
    </source>
</evidence>
<dbReference type="OrthoDB" id="69550at2759"/>
<evidence type="ECO:0000256" key="6">
    <source>
        <dbReference type="ARBA" id="ARBA00023242"/>
    </source>
</evidence>
<dbReference type="PANTHER" id="PTHR28127">
    <property type="entry name" value="RIBOSOME ASSEMBLY PROTEIN 3"/>
    <property type="match status" value="1"/>
</dbReference>
<evidence type="ECO:0000313" key="11">
    <source>
        <dbReference type="Proteomes" id="UP000243052"/>
    </source>
</evidence>
<evidence type="ECO:0000256" key="8">
    <source>
        <dbReference type="SAM" id="MobiDB-lite"/>
    </source>
</evidence>
<evidence type="ECO:0000256" key="7">
    <source>
        <dbReference type="ARBA" id="ARBA00023274"/>
    </source>
</evidence>
<dbReference type="PANTHER" id="PTHR28127:SF1">
    <property type="entry name" value="RIBOSOME ASSEMBLY PROTEIN 3"/>
    <property type="match status" value="1"/>
</dbReference>
<dbReference type="GO" id="GO:0005730">
    <property type="term" value="C:nucleolus"/>
    <property type="evidence" value="ECO:0007669"/>
    <property type="project" value="UniProtKB-SubCell"/>
</dbReference>
<dbReference type="EMBL" id="CP014248">
    <property type="protein sequence ID" value="AMD22965.1"/>
    <property type="molecule type" value="Genomic_DNA"/>
</dbReference>
<dbReference type="GO" id="GO:0000027">
    <property type="term" value="P:ribosomal large subunit assembly"/>
    <property type="evidence" value="ECO:0007669"/>
    <property type="project" value="TreeGrafter"/>
</dbReference>
<evidence type="ECO:0000256" key="3">
    <source>
        <dbReference type="ARBA" id="ARBA00006256"/>
    </source>
</evidence>
<dbReference type="InterPro" id="IPR028217">
    <property type="entry name" value="Rsa3_C"/>
</dbReference>
<dbReference type="AlphaFoldDB" id="A0A109V0H6"/>
<reference evidence="10 11" key="1">
    <citation type="submission" date="2016-01" db="EMBL/GenBank/DDBJ databases">
        <title>Genome sequence of the yeast Holleya sinecauda.</title>
        <authorList>
            <person name="Dietrich F.S."/>
        </authorList>
    </citation>
    <scope>NUCLEOTIDE SEQUENCE [LARGE SCALE GENOMIC DNA]</scope>
    <source>
        <strain evidence="10 11">ATCC 58844</strain>
    </source>
</reference>
<keyword evidence="5" id="KW-0690">Ribosome biogenesis</keyword>
<dbReference type="Pfam" id="PF14615">
    <property type="entry name" value="Rsa3"/>
    <property type="match status" value="1"/>
</dbReference>
<feature type="compositionally biased region" description="Low complexity" evidence="8">
    <location>
        <begin position="7"/>
        <end position="17"/>
    </location>
</feature>
<evidence type="ECO:0000256" key="5">
    <source>
        <dbReference type="ARBA" id="ARBA00022517"/>
    </source>
</evidence>
<dbReference type="RefSeq" id="XP_017989961.1">
    <property type="nucleotide sequence ID" value="XM_018134472.1"/>
</dbReference>
<evidence type="ECO:0000259" key="9">
    <source>
        <dbReference type="Pfam" id="PF14615"/>
    </source>
</evidence>
<feature type="region of interest" description="Disordered" evidence="8">
    <location>
        <begin position="1"/>
        <end position="59"/>
    </location>
</feature>
<feature type="compositionally biased region" description="Acidic residues" evidence="8">
    <location>
        <begin position="44"/>
        <end position="59"/>
    </location>
</feature>
<evidence type="ECO:0000313" key="10">
    <source>
        <dbReference type="EMBL" id="AMD22965.1"/>
    </source>
</evidence>
<name>A0A109V0H6_9SACH</name>
<keyword evidence="7" id="KW-0687">Ribonucleoprotein</keyword>
<feature type="compositionally biased region" description="Basic residues" evidence="8">
    <location>
        <begin position="18"/>
        <end position="27"/>
    </location>
</feature>
<gene>
    <name evidence="10" type="ORF">AW171_hschr85036</name>
</gene>
<feature type="compositionally biased region" description="Low complexity" evidence="8">
    <location>
        <begin position="29"/>
        <end position="43"/>
    </location>
</feature>
<keyword evidence="6" id="KW-0539">Nucleus</keyword>
<protein>
    <recommendedName>
        <fullName evidence="4">Ribosome assembly protein 3</fullName>
    </recommendedName>
</protein>
<evidence type="ECO:0000256" key="1">
    <source>
        <dbReference type="ARBA" id="ARBA00003035"/>
    </source>
</evidence>
<comment type="subcellular location">
    <subcellularLocation>
        <location evidence="2">Nucleus</location>
        <location evidence="2">Nucleolus</location>
    </subcellularLocation>
</comment>